<dbReference type="InterPro" id="IPR008918">
    <property type="entry name" value="HhH2"/>
</dbReference>
<dbReference type="Pfam" id="PF00867">
    <property type="entry name" value="XPG_I"/>
    <property type="match status" value="1"/>
</dbReference>
<keyword evidence="2" id="KW-0540">Nuclease</keyword>
<accession>A0A1R0H8G4</accession>
<keyword evidence="2" id="KW-0378">Hydrolase</keyword>
<dbReference type="GO" id="GO:0003677">
    <property type="term" value="F:DNA binding"/>
    <property type="evidence" value="ECO:0007669"/>
    <property type="project" value="InterPro"/>
</dbReference>
<comment type="caution">
    <text evidence="2">The sequence shown here is derived from an EMBL/GenBank/DDBJ whole genome shotgun (WGS) entry which is preliminary data.</text>
</comment>
<evidence type="ECO:0000259" key="1">
    <source>
        <dbReference type="Pfam" id="PF00867"/>
    </source>
</evidence>
<feature type="domain" description="XPG-I" evidence="1">
    <location>
        <begin position="265"/>
        <end position="326"/>
    </location>
</feature>
<dbReference type="Gene3D" id="1.10.150.20">
    <property type="entry name" value="5' to 3' exonuclease, C-terminal subdomain"/>
    <property type="match status" value="1"/>
</dbReference>
<dbReference type="GO" id="GO:0005634">
    <property type="term" value="C:nucleus"/>
    <property type="evidence" value="ECO:0007669"/>
    <property type="project" value="TreeGrafter"/>
</dbReference>
<dbReference type="GO" id="GO:0008409">
    <property type="term" value="F:5'-3' exonuclease activity"/>
    <property type="evidence" value="ECO:0007669"/>
    <property type="project" value="TreeGrafter"/>
</dbReference>
<keyword evidence="2" id="KW-0255">Endonuclease</keyword>
<dbReference type="SUPFAM" id="SSF88723">
    <property type="entry name" value="PIN domain-like"/>
    <property type="match status" value="1"/>
</dbReference>
<dbReference type="SUPFAM" id="SSF47807">
    <property type="entry name" value="5' to 3' exonuclease, C-terminal subdomain"/>
    <property type="match status" value="1"/>
</dbReference>
<name>A0A1R0H8G4_9FUNG</name>
<dbReference type="PRINTS" id="PR00853">
    <property type="entry name" value="XPGRADSUPER"/>
</dbReference>
<sequence length="406" mass="46650">MYSPMVVDKSLNLRAFVDFIQDKEINPLFVLDGNTQDPLKFSEIERRAEKKILIGIDYNSLKDAKRRLELVMLKLISYKKFVNNTQSNSIDTLASLEQFMSRVIFLKKFIKEDEKRILKESKKVSYTYLNQEKKLYSDLKAFVIETQAIFSQFQKIPTQLQAFPDSFAQLGKKLDELINLLSNLKDLILARMEIILPRFSYSISPLKDFFIELASQKNLKVLISRVIDSELVCSRLSQHSVIKPNPNCIIPGSFELFSSCKVENIGGLYATASEDLDVLAFGGRKLIRNFALDADSILEIDRIHAQEELGINLQQFLDLCIMCGTDFTGKIPGVGPITALKLIKEFGSIENILQESKYSSSKESITKIMNYDLARRIFTFDFPLEKFTHDLTFIQRNSLDSYERYL</sequence>
<organism evidence="2 3">
    <name type="scientific">Smittium mucronatum</name>
    <dbReference type="NCBI Taxonomy" id="133383"/>
    <lineage>
        <taxon>Eukaryota</taxon>
        <taxon>Fungi</taxon>
        <taxon>Fungi incertae sedis</taxon>
        <taxon>Zoopagomycota</taxon>
        <taxon>Kickxellomycotina</taxon>
        <taxon>Harpellomycetes</taxon>
        <taxon>Harpellales</taxon>
        <taxon>Legeriomycetaceae</taxon>
        <taxon>Smittium</taxon>
    </lineage>
</organism>
<evidence type="ECO:0000313" key="3">
    <source>
        <dbReference type="Proteomes" id="UP000187455"/>
    </source>
</evidence>
<dbReference type="OrthoDB" id="31113at2759"/>
<proteinExistence type="predicted"/>
<dbReference type="STRING" id="133383.A0A1R0H8G4"/>
<protein>
    <submittedName>
        <fullName evidence="2">Flap endonuclease 1-1</fullName>
    </submittedName>
</protein>
<dbReference type="PANTHER" id="PTHR11081:SF69">
    <property type="entry name" value="XP-G FAMILY NUCLEASE"/>
    <property type="match status" value="1"/>
</dbReference>
<dbReference type="GO" id="GO:0005737">
    <property type="term" value="C:cytoplasm"/>
    <property type="evidence" value="ECO:0007669"/>
    <property type="project" value="TreeGrafter"/>
</dbReference>
<gene>
    <name evidence="2" type="ORF">AYI68_g411</name>
</gene>
<dbReference type="SMART" id="SM00279">
    <property type="entry name" value="HhH2"/>
    <property type="match status" value="1"/>
</dbReference>
<dbReference type="Proteomes" id="UP000187455">
    <property type="component" value="Unassembled WGS sequence"/>
</dbReference>
<dbReference type="InterPro" id="IPR036279">
    <property type="entry name" value="5-3_exonuclease_C_sf"/>
</dbReference>
<keyword evidence="3" id="KW-1185">Reference proteome</keyword>
<dbReference type="GO" id="GO:0017108">
    <property type="term" value="F:5'-flap endonuclease activity"/>
    <property type="evidence" value="ECO:0007669"/>
    <property type="project" value="TreeGrafter"/>
</dbReference>
<dbReference type="InterPro" id="IPR006086">
    <property type="entry name" value="XPG-I_dom"/>
</dbReference>
<dbReference type="PANTHER" id="PTHR11081">
    <property type="entry name" value="FLAP ENDONUCLEASE FAMILY MEMBER"/>
    <property type="match status" value="1"/>
</dbReference>
<dbReference type="AlphaFoldDB" id="A0A1R0H8G4"/>
<dbReference type="InterPro" id="IPR006084">
    <property type="entry name" value="XPG/Rad2"/>
</dbReference>
<reference evidence="2 3" key="1">
    <citation type="journal article" date="2016" name="Mol. Biol. Evol.">
        <title>Genome-Wide Survey of Gut Fungi (Harpellales) Reveals the First Horizontally Transferred Ubiquitin Gene from a Mosquito Host.</title>
        <authorList>
            <person name="Wang Y."/>
            <person name="White M.M."/>
            <person name="Kvist S."/>
            <person name="Moncalvo J.M."/>
        </authorList>
    </citation>
    <scope>NUCLEOTIDE SEQUENCE [LARGE SCALE GENOMIC DNA]</scope>
    <source>
        <strain evidence="2 3">ALG-7-W6</strain>
    </source>
</reference>
<evidence type="ECO:0000313" key="2">
    <source>
        <dbReference type="EMBL" id="OLY85397.1"/>
    </source>
</evidence>
<dbReference type="EMBL" id="LSSL01000120">
    <property type="protein sequence ID" value="OLY85397.1"/>
    <property type="molecule type" value="Genomic_DNA"/>
</dbReference>
<dbReference type="GO" id="GO:0006281">
    <property type="term" value="P:DNA repair"/>
    <property type="evidence" value="ECO:0007669"/>
    <property type="project" value="UniProtKB-ARBA"/>
</dbReference>
<dbReference type="InterPro" id="IPR029060">
    <property type="entry name" value="PIN-like_dom_sf"/>
</dbReference>